<protein>
    <recommendedName>
        <fullName evidence="1">glutathione transferase</fullName>
        <ecNumber evidence="1">2.5.1.18</ecNumber>
    </recommendedName>
</protein>
<gene>
    <name evidence="5" type="ORF">QEZ52_17370</name>
</gene>
<dbReference type="SFLD" id="SFLDG00358">
    <property type="entry name" value="Main_(cytGST)"/>
    <property type="match status" value="1"/>
</dbReference>
<accession>A0ABZ2XU57</accession>
<dbReference type="Gene3D" id="1.20.1050.10">
    <property type="match status" value="1"/>
</dbReference>
<dbReference type="Pfam" id="PF13410">
    <property type="entry name" value="GST_C_2"/>
    <property type="match status" value="1"/>
</dbReference>
<dbReference type="CDD" id="cd00570">
    <property type="entry name" value="GST_N_family"/>
    <property type="match status" value="1"/>
</dbReference>
<dbReference type="InterPro" id="IPR010987">
    <property type="entry name" value="Glutathione-S-Trfase_C-like"/>
</dbReference>
<feature type="domain" description="GST N-terminal" evidence="3">
    <location>
        <begin position="1"/>
        <end position="80"/>
    </location>
</feature>
<dbReference type="EC" id="2.5.1.18" evidence="1"/>
<evidence type="ECO:0000313" key="6">
    <source>
        <dbReference type="Proteomes" id="UP001623232"/>
    </source>
</evidence>
<keyword evidence="6" id="KW-1185">Reference proteome</keyword>
<dbReference type="InterPro" id="IPR040079">
    <property type="entry name" value="Glutathione_S-Trfase"/>
</dbReference>
<evidence type="ECO:0000313" key="5">
    <source>
        <dbReference type="EMBL" id="WZK88350.1"/>
    </source>
</evidence>
<evidence type="ECO:0000259" key="3">
    <source>
        <dbReference type="PROSITE" id="PS50404"/>
    </source>
</evidence>
<dbReference type="SFLD" id="SFLDS00019">
    <property type="entry name" value="Glutathione_Transferase_(cytos"/>
    <property type="match status" value="1"/>
</dbReference>
<dbReference type="InterPro" id="IPR036249">
    <property type="entry name" value="Thioredoxin-like_sf"/>
</dbReference>
<feature type="domain" description="GST C-terminal" evidence="4">
    <location>
        <begin position="85"/>
        <end position="216"/>
    </location>
</feature>
<evidence type="ECO:0000259" key="4">
    <source>
        <dbReference type="PROSITE" id="PS50405"/>
    </source>
</evidence>
<dbReference type="Gene3D" id="3.40.30.10">
    <property type="entry name" value="Glutaredoxin"/>
    <property type="match status" value="1"/>
</dbReference>
<dbReference type="Proteomes" id="UP001623232">
    <property type="component" value="Chromosome"/>
</dbReference>
<sequence>MSVRLHSYRYSVYSRIVRMVLSAKQVAVATVEVDPFTDLTDDHLRRHPFGRVPVLEHDAFSLFETGAITRYVDNAFAGVGLQPDDPMAQARMDQVMAIVDSYGYVPLVRQVFSHSVFRPLVGEEGDPQVIATGVAGSRRVLAALEDIAEESRVLSGRAPTLADCHLAPMIDYFLQSKEGRELFAEYPNLTRWWGWVSTWAALKNTDPGLSGLKPRS</sequence>
<dbReference type="PROSITE" id="PS50405">
    <property type="entry name" value="GST_CTER"/>
    <property type="match status" value="1"/>
</dbReference>
<dbReference type="PROSITE" id="PS50404">
    <property type="entry name" value="GST_NTER"/>
    <property type="match status" value="1"/>
</dbReference>
<dbReference type="PANTHER" id="PTHR43900">
    <property type="entry name" value="GLUTATHIONE S-TRANSFERASE RHO"/>
    <property type="match status" value="1"/>
</dbReference>
<dbReference type="RefSeq" id="WP_406645736.1">
    <property type="nucleotide sequence ID" value="NZ_CP123584.1"/>
</dbReference>
<evidence type="ECO:0000256" key="2">
    <source>
        <dbReference type="ARBA" id="ARBA00022679"/>
    </source>
</evidence>
<proteinExistence type="predicted"/>
<dbReference type="InterPro" id="IPR004045">
    <property type="entry name" value="Glutathione_S-Trfase_N"/>
</dbReference>
<name>A0ABZ2XU57_9RHOB</name>
<keyword evidence="2" id="KW-0808">Transferase</keyword>
<dbReference type="SUPFAM" id="SSF47616">
    <property type="entry name" value="GST C-terminal domain-like"/>
    <property type="match status" value="1"/>
</dbReference>
<evidence type="ECO:0000256" key="1">
    <source>
        <dbReference type="ARBA" id="ARBA00012452"/>
    </source>
</evidence>
<reference evidence="5 6" key="1">
    <citation type="submission" date="2023-04" db="EMBL/GenBank/DDBJ databases">
        <title>Complete genome sequence of Alisedimentitalea scapharcae.</title>
        <authorList>
            <person name="Rong J.-C."/>
            <person name="Yi M.-L."/>
            <person name="Zhao Q."/>
        </authorList>
    </citation>
    <scope>NUCLEOTIDE SEQUENCE [LARGE SCALE GENOMIC DNA]</scope>
    <source>
        <strain evidence="5 6">KCTC 42119</strain>
    </source>
</reference>
<dbReference type="Pfam" id="PF02798">
    <property type="entry name" value="GST_N"/>
    <property type="match status" value="1"/>
</dbReference>
<dbReference type="EMBL" id="CP123584">
    <property type="protein sequence ID" value="WZK88350.1"/>
    <property type="molecule type" value="Genomic_DNA"/>
</dbReference>
<organism evidence="5 6">
    <name type="scientific">Aliisedimentitalea scapharcae</name>
    <dbReference type="NCBI Taxonomy" id="1524259"/>
    <lineage>
        <taxon>Bacteria</taxon>
        <taxon>Pseudomonadati</taxon>
        <taxon>Pseudomonadota</taxon>
        <taxon>Alphaproteobacteria</taxon>
        <taxon>Rhodobacterales</taxon>
        <taxon>Roseobacteraceae</taxon>
        <taxon>Aliisedimentitalea</taxon>
    </lineage>
</organism>
<dbReference type="SUPFAM" id="SSF52833">
    <property type="entry name" value="Thioredoxin-like"/>
    <property type="match status" value="1"/>
</dbReference>
<dbReference type="InterPro" id="IPR036282">
    <property type="entry name" value="Glutathione-S-Trfase_C_sf"/>
</dbReference>
<dbReference type="PANTHER" id="PTHR43900:SF3">
    <property type="entry name" value="GLUTATHIONE S-TRANSFERASE RHO"/>
    <property type="match status" value="1"/>
</dbReference>